<feature type="domain" description="Bacterial Ig-like" evidence="2">
    <location>
        <begin position="2651"/>
        <end position="2744"/>
    </location>
</feature>
<feature type="domain" description="Bacterial Ig-like" evidence="2">
    <location>
        <begin position="2334"/>
        <end position="2427"/>
    </location>
</feature>
<dbReference type="InterPro" id="IPR013783">
    <property type="entry name" value="Ig-like_fold"/>
</dbReference>
<feature type="domain" description="Bacterial Ig-like" evidence="2">
    <location>
        <begin position="2228"/>
        <end position="2320"/>
    </location>
</feature>
<feature type="domain" description="Bacterial Ig-like" evidence="2">
    <location>
        <begin position="4205"/>
        <end position="4292"/>
    </location>
</feature>
<feature type="domain" description="Bacterial Ig-like" evidence="2">
    <location>
        <begin position="1227"/>
        <end position="1306"/>
    </location>
</feature>
<feature type="domain" description="Bacterial Ig-like" evidence="2">
    <location>
        <begin position="4616"/>
        <end position="4701"/>
    </location>
</feature>
<feature type="domain" description="Bacterial Ig-like" evidence="2">
    <location>
        <begin position="390"/>
        <end position="487"/>
    </location>
</feature>
<feature type="non-terminal residue" evidence="4">
    <location>
        <position position="4907"/>
    </location>
</feature>
<feature type="domain" description="Bacterial Ig-like" evidence="2">
    <location>
        <begin position="515"/>
        <end position="590"/>
    </location>
</feature>
<feature type="domain" description="Bacterial Ig-like" evidence="2">
    <location>
        <begin position="1329"/>
        <end position="1409"/>
    </location>
</feature>
<evidence type="ECO:0008006" key="6">
    <source>
        <dbReference type="Google" id="ProtNLM"/>
    </source>
</evidence>
<feature type="domain" description="Bacterial Ig-like" evidence="2">
    <location>
        <begin position="3158"/>
        <end position="3252"/>
    </location>
</feature>
<feature type="domain" description="Bacterial Ig-like" evidence="2">
    <location>
        <begin position="1517"/>
        <end position="1613"/>
    </location>
</feature>
<feature type="region of interest" description="Disordered" evidence="1">
    <location>
        <begin position="1005"/>
        <end position="1034"/>
    </location>
</feature>
<feature type="region of interest" description="Disordered" evidence="1">
    <location>
        <begin position="2131"/>
        <end position="2166"/>
    </location>
</feature>
<feature type="region of interest" description="Disordered" evidence="1">
    <location>
        <begin position="807"/>
        <end position="832"/>
    </location>
</feature>
<feature type="domain" description="Bacterial Ig-like" evidence="2">
    <location>
        <begin position="1940"/>
        <end position="2017"/>
    </location>
</feature>
<feature type="compositionally biased region" description="Polar residues" evidence="1">
    <location>
        <begin position="1973"/>
        <end position="1991"/>
    </location>
</feature>
<feature type="domain" description="Bacterial Ig-like" evidence="2">
    <location>
        <begin position="203"/>
        <end position="283"/>
    </location>
</feature>
<feature type="compositionally biased region" description="Low complexity" evidence="1">
    <location>
        <begin position="1016"/>
        <end position="1026"/>
    </location>
</feature>
<feature type="domain" description="Bacterial Ig-like" evidence="2">
    <location>
        <begin position="3278"/>
        <end position="3362"/>
    </location>
</feature>
<feature type="domain" description="Bacterial Ig-like" evidence="2">
    <location>
        <begin position="2454"/>
        <end position="2531"/>
    </location>
</feature>
<feature type="domain" description="Bacterial Ig-like" evidence="2">
    <location>
        <begin position="4004"/>
        <end position="4081"/>
    </location>
</feature>
<dbReference type="Proteomes" id="UP000193558">
    <property type="component" value="Unassembled WGS sequence"/>
</dbReference>
<feature type="domain" description="Bacterial Ig-like" evidence="2">
    <location>
        <begin position="3389"/>
        <end position="3467"/>
    </location>
</feature>
<dbReference type="Gene3D" id="2.60.40.10">
    <property type="entry name" value="Immunoglobulins"/>
    <property type="match status" value="27"/>
</dbReference>
<proteinExistence type="predicted"/>
<feature type="domain" description="Bacterial Ig-like" evidence="2">
    <location>
        <begin position="907"/>
        <end position="998"/>
    </location>
</feature>
<comment type="caution">
    <text evidence="4">The sequence shown here is derived from an EMBL/GenBank/DDBJ whole genome shotgun (WGS) entry which is preliminary data.</text>
</comment>
<dbReference type="RefSeq" id="WP_139810713.1">
    <property type="nucleotide sequence ID" value="NZ_MLFR01000028.1"/>
</dbReference>
<feature type="compositionally biased region" description="Gly residues" evidence="1">
    <location>
        <begin position="149"/>
        <end position="179"/>
    </location>
</feature>
<feature type="region of interest" description="Disordered" evidence="1">
    <location>
        <begin position="137"/>
        <end position="186"/>
    </location>
</feature>
<feature type="compositionally biased region" description="Polar residues" evidence="1">
    <location>
        <begin position="2041"/>
        <end position="2069"/>
    </location>
</feature>
<feature type="domain" description="Bacterial Ig-like" evidence="2">
    <location>
        <begin position="1019"/>
        <end position="1100"/>
    </location>
</feature>
<feature type="region of interest" description="Disordered" evidence="1">
    <location>
        <begin position="1970"/>
        <end position="1991"/>
    </location>
</feature>
<sequence length="4907" mass="481672">MNNISITPKGGTVDSVVNGSQVNLTAPSVVKLHLNQSDIKSFTRNGNDLVVTTKSGEVLVIHNFYTAAGDSDLVLQDDKGALWWVEDPGTEGFHYVSIDTTEGLLAENTTNDGTIAAFGIGGAALAGLGAMFAGSSGGGGGNAPVNDGSTGGGNNGGGNNGGGNNGGGNNGGGNNGGGDTTAPSAATNLTLTDNVGTIQGAIITGTVTDDNTPTLTGTAEAGATVSVYDGSTLLGTVVVGADGTWSFTSPALADGQHSLTTTVTDAAGNTSAASDPITFTVDTIAPAAAAGLVVSDDVGGTQGALAAGSTTDDNTPTLSGTAEPGTYISVYDGTTLLGTATVGADGSWSFTTPALSNGAHSLTVTVTDAAGNVSSATDPFNFSVTADLPPATTTLEITDDTGSTLVQLGNGAYTHDSTPVLSGLATAGAVITLYDGETVLGSVVAGANGQWVFTPGALADGSHAFHASITDASGTTQSATITINIDTVAPDAASDLQLSNDNGSTVVPIAGGGDTNDNTPTLSGTAEPGSVVTIRDGDTVLGSVTVGSNGSWQFTSPALNDGAHSLTTTVTDPAGNVSAPSSPIDFTVDTGVPAAVTDLTVTDDVNGTQTLTSGAVTDDNTPTLAGQAEPGTVVSVYDNSTLLGTVTVGADGSWSFTTGALSNGNHSLTVTVTDGAGNVSAPTPAFDLTVDAGLPPATSSLEVTDDTGSTLVQLANGAYTHDNSPTLSGLAGPNDTITLYNGDVVIGVVTADASGQWEFDTSDLPDGTYAFRAVATDADGNDTASATITINIDTAAPPAADGLQLSNDQSGTPVPVAEGGATNDKTPVLSGTAEPGSVVTILDGTTVLGTVTVGSDGTWSFTTPALTDGAHSLTATVTDAAGNTSASSNPFDFTVDTQPPAAASDVQLNNNNGSVLSPITGETNDNTPVLSGTAEPGSTVTISDGTSVLGTVIVGSNGSWTFTTPTLGEGAHSLTTTVTDPAGNSSAASAPITFTVDTTAPDAASGLTVTGNADGTTETLTSGATTDDSTPTLSGQAEIGSIVKVYDGSTLLGSASVGADGSWTFTTSALSNGNHSLTVTVTDAAGNVSQPTATFDLTVDAALPPATSSLEVIDDTGSTLVQLADGASTHDNTPTLSGVAGANDAITLYNGDVIIGNTTADANGQWHFDTSDLPDGTYAFKATATDGAGVTTDSVVINITIDTSAPAAATNLQLTNDDGSTPVAVSAGGATNDTTPVLSGSAEPGSTVTISDGTTVLGTATVGQDGTWSFTTPTLTEGSHSLTTTVTDPAGNTGPASSPFSFTVDTQPPAAAGDLQLSNNSGTTVEPITSGGTTNAATPVLSGTAEPGSTVTISDGTSVLGSVTVGTNGSWSFTSPTLQDGSHSLTTTVTDPAGNTGPISTPITFTVDTIAPAAVNDLQVTDNVGDQQGALASNDFTDDNTPTLSGTAEPGALINIYDGSVLLGNVTVNQNGSWTFTTPALNNGEHNLTVTVTDAAGNVSGATSDFVLNVDAGLPPATTSLQITDDTGNTLVLLANGASTHDTSPTLSGLAQAGNVIALYDGDTLLGTVVADANGQWTYPTTGVAEGTHTFHAAITDINGNTTNSPSITITVDVTAPAAATNVVLSNDAGSSPVPIAANGVTNDSSPLLTGVGEPGAKVSVYDGTTLLGTAIVGSNSNWSFSTPALGEGSHSLTTTVTDAAGNVSQPSDAIVFSVDTVAPAASSILVGADSGALTSGATTDDNTLALSGQSEANAVIRVYDGSVLLGSAVADTNGAWNFSTAALTNGNHSLTVTATDAAGNLGPATSPFVVNVAAGLPPATLTLEVTDDSGSTLVALANGDSTQDTTPVLSGLAIANAVVTLYDGTTVLGTVVADANGQWSFTPTALPDGAHAFQSSFNDAGNNPVLSPVITVTIDTVAPAPASGIGLTNGDGDPIPSGGSTNDTNPVLNGSAEPGSTVTVSDGTTVLGTTTADQDGNWNFTTPPLTDGNHNITTTVTDPAGNTSTPSDPIAVIVDTQPPAAPGNVQLSNNESGTPVPITNGATNDTTPVLTGTAEPGSTVTISDNGTELGTATVGTDGTWSYSPTLDQGDHSLTATVTDPAGNVSNPSAPIAVNVDTTPPAASGPVVISNDQSGTAVPITNGTTNDTTPVLSGSAEPGSTVTVSDGTTVLGSVSVGSDGSWSYTTPALSEGDHTLSTTVTDAAGNSSTTSTSVTITIDVTPPAAATDITVSNGTGTEISSGGATNDTTPEISGSATAGSTVIIYNGTEQLGSASVGNDGTWTFTPIAGLGEGQHSITATVVDPAGNSSAPSTPVIVNIDLTPPIAASELVLSNDSSGTAVPITNGATNDTTPVLSGIAEPGSTVNVTDTVDGVATIIGTATVGTDGSWTFTPTAPLSAGDHSLTTTVTDPAGNTGPASGAVDFNIDLTPPNAAGEVVLNNNNGTDLVEIVNGGATNDTTPVLSGTAPEGSVITVYDGTNALGTVVVDATGTWSYTTAALSQGDHSLTTTVTDPAGNVSDPSPAIGFTVDTVPPAAATELQLANGDDTPIATGGVTNDTTPVLTGSAEVGSTVTITDTVDGVVTNLGTAIVNDEGNWTFTPTDPLAAGAHTLAVTVTDPAGNISSASSPINFTVDLTAPDPATALQLFNNEGSTSVEITNGTTNDTTPALSGTASAAEAGGVVSVYENISGTPVLLGTAVVGADGSWSFTTPTLVAGDHSLTTTITDVAGNVSVPSDSVDFSVDLTPPEAVNDAILVGADNNEITGGSTNDTTPVLSGTAELNSVVTIRDGDTVLGSVAVDPDGGWSYTLPTLSESSHSLTATVTDAAGNSGEPSTPIVFTVDITAPEAASAVIISNDSSGTPVTITNGITNDNTPVLSGTAEVGSTVTISDANGVLGTAEVGDNGTWSFTLPQQVDGTYSLTTTVTDAAGNIGPASSPVTITVLATPPADATALQLTNNNGASPIIIADDGRTNDTTPVLSGTATGGSYVTIFEGGVPIGTAIVGSNGSWSFNVPTLSEATHTLTTTVTDAAGNVSSGNEGSFTVTIDVTPPDALTGLVVETDAGVPIDGATNDTAPVLSGTAEAGSLVTIYDGNNPIASVVAADPGGAWSYDFAAMPLTEGGHTLSATATDAAGNVSTAGTPVTVTIDLTPPAVSSLVVTDDNGTTPVTVGNNGYTNDTSPVLSGTAEPGSSVAIYDGQTLLTTVQTDPDTGAWTYTADFASGTTHALSVVVTDAAGNVGLASDVVNITVSTEAPDAVVDLTVSNNNGSTLVAIPENGSTNDTTPELNGTSNVIGGIITITAVSAGVTEVLGTATVGADGKWTFTTDILPEGAYSISVTVTDAAGNESVPSNVVDFTVDTTAPASASDLQFSNDNNGAPELIVPNTPTNDTTPLLTGNAVGAPDGSVVTITEGGTVLGTATVTDGAWSFSTPMLGDGTHTLGVSVTDPAGNVSTDNPTISVTIDTQAPAAATDVTLSNDVDSTNVVVIPNGGLTNDSTPLLKGETEAGNTVSVSINGGPEQAATVNPDGTWSFTPAQLDDGTYTFSVVVTSPAGNVSAPVTTVAVIDATPPAVATDVTLTNDNGTVPVTTADNTFTSDSTPVISGSATAGTIVNIYNNGSLLGSATVGNDGKWSFIPTTALPDDTYSITARVVDAAGNLSDATAPIDFTVDTAAPAVGTVTITDNDVTPNTTVANGGYTNDTTPLLTGSGSEVGDIVRVYDTNQQLLGTAVVQAGGGWSFQLPTLSATQHTLTVTVTDEIGNSSSTTVVVNIDTTAPEPVAAVTIESDVVPATPVTVANGGSTNDTTPIISGTAEPGSTITLTNTVTGLVFGTAQADPVTGEWTFTPTTPLADGTTYSLSITATDAAGNVSVGSNVSFTIDTDAPTLGAYTVSNNNGATPVAIASGGLTNDDTPVLRGTGASAGSIITISDTTENGTTVLGTAIVADNGQWRFETGTLPQGANTFTVTATDAAGNVTTSPIQTVINIDSIKPDAPAGVTATTVDDGNIATGGTTTDNVITFGGTTEAGSVVTIYDGTTLLGTATVTGTTWTFTTPTLTNGDHSFTATATDAAGNVSDVAPSDPFTQTVNAGVPDTTSTLLITDDSGSTPVELTEGANTKDTTPVLSGVTGVGLVVTILDNGSIIGVVIADPLTGQWNYTTPTLDQGEHAISITEGGIVTAGPITINVDSIAPPVVTDLVVNNNSSGTNVPVTSGSTNDNTPALTGTAESGAVITIYDGNTVLGTTVATGGVWSFTTSTLTSGAHSFSVTATDATGNVSEKSTAVPITIDTIAPAAATLVVNNDITNTVVANGGVTRDATPTLTGTAEVGALVTIYQNTVAVGSVVATDGTWSYNIGTALTDGAYGFSVRATDAAGNISVASSTVTVTVDTTAPTGLTAAASNNNGTTPVAITNGGTTNDNTPALSGTAEPGSVVTISEGATVLGSVTTAANGSWSFVAGILPDGLHTLSITATDAAGNTGTAATVAFTVNTAAPTTPTLVVTNDVTAVTVPNNGATNDSTPTLSGTAAAGNVITIYDGTTVLGSTTAVAGNTWSFISPTLANGSHTFTIKATDTLGNATAQVGNTTVTIDTVAPVNSSLVIANDNGTTPVTVANGGSTNDTTPRLSGVVSTAEAGDIVRVYDNISGSAVLVGSAVVLADGSWSTNSSVLAAGTHPLSVTVTDAAGNVSGSTTASVIIDTTPPAVQLTNTVNNNGTTAVAITNNGSTNDSTPGLSGTAEAGSVVVVRDGQTVVGSVVAAANGTWSITTSTLGEGSHTLSVTATDAAGNVGTATNTITFTVSTAAVAAPTLVVNNDANNTLTPVANNGATNDNTPTLTGTAAAGNVITIYDGTTVLGTTTAVAGNTWTFTSPTLSNGSHALSVTATNPAGTVSTAVASNVVIDTVAP</sequence>
<feature type="domain" description="Bacterial Ig-like" evidence="2">
    <location>
        <begin position="2032"/>
        <end position="2118"/>
    </location>
</feature>
<dbReference type="InterPro" id="IPR048051">
    <property type="entry name" value="BapA-like_prefix-like"/>
</dbReference>
<protein>
    <recommendedName>
        <fullName evidence="6">Ig-like domain repeat protein</fullName>
    </recommendedName>
</protein>
<feature type="domain" description="Bacterial Ig-like" evidence="2">
    <location>
        <begin position="4417"/>
        <end position="4493"/>
    </location>
</feature>
<feature type="domain" description="Bacterial Ig-like" evidence="2">
    <location>
        <begin position="3592"/>
        <end position="3674"/>
    </location>
</feature>
<evidence type="ECO:0000256" key="1">
    <source>
        <dbReference type="SAM" id="MobiDB-lite"/>
    </source>
</evidence>
<feature type="domain" description="Bacterial Ig-like" evidence="2">
    <location>
        <begin position="4513"/>
        <end position="4593"/>
    </location>
</feature>
<feature type="domain" description="Bacterial Ig-like" evidence="2">
    <location>
        <begin position="2126"/>
        <end position="2219"/>
    </location>
</feature>
<feature type="domain" description="Bacterial Ig-like" evidence="2">
    <location>
        <begin position="1106"/>
        <end position="1203"/>
    </location>
</feature>
<feature type="domain" description="Bacterial Ig-like" evidence="2">
    <location>
        <begin position="303"/>
        <end position="384"/>
    </location>
</feature>
<feature type="domain" description="Biofilm-associated protein BapA-like prefix-like" evidence="3">
    <location>
        <begin position="1"/>
        <end position="113"/>
    </location>
</feature>
<feature type="domain" description="Bacterial Ig-like" evidence="2">
    <location>
        <begin position="2854"/>
        <end position="2943"/>
    </location>
</feature>
<evidence type="ECO:0000313" key="5">
    <source>
        <dbReference type="Proteomes" id="UP000193558"/>
    </source>
</evidence>
<feature type="domain" description="Bacterial Ig-like" evidence="2">
    <location>
        <begin position="1724"/>
        <end position="1806"/>
    </location>
</feature>
<feature type="domain" description="Bacterial Ig-like" evidence="2">
    <location>
        <begin position="3493"/>
        <end position="3569"/>
    </location>
</feature>
<dbReference type="EMBL" id="MLFR01000028">
    <property type="protein sequence ID" value="ORM67143.1"/>
    <property type="molecule type" value="Genomic_DNA"/>
</dbReference>
<feature type="region of interest" description="Disordered" evidence="1">
    <location>
        <begin position="2040"/>
        <end position="2069"/>
    </location>
</feature>
<evidence type="ECO:0000259" key="2">
    <source>
        <dbReference type="Pfam" id="PF19077"/>
    </source>
</evidence>
<feature type="domain" description="Bacterial Ig-like" evidence="2">
    <location>
        <begin position="608"/>
        <end position="691"/>
    </location>
</feature>
<feature type="domain" description="Bacterial Ig-like" evidence="2">
    <location>
        <begin position="1623"/>
        <end position="1717"/>
    </location>
</feature>
<evidence type="ECO:0000313" key="4">
    <source>
        <dbReference type="EMBL" id="ORM67143.1"/>
    </source>
</evidence>
<dbReference type="OrthoDB" id="8481600at2"/>
<dbReference type="InterPro" id="IPR044016">
    <property type="entry name" value="Big_13"/>
</dbReference>
<feature type="region of interest" description="Disordered" evidence="1">
    <location>
        <begin position="2229"/>
        <end position="2252"/>
    </location>
</feature>
<feature type="domain" description="Bacterial Ig-like" evidence="2">
    <location>
        <begin position="3693"/>
        <end position="3776"/>
    </location>
</feature>
<feature type="compositionally biased region" description="Polar residues" evidence="1">
    <location>
        <begin position="2131"/>
        <end position="2152"/>
    </location>
</feature>
<feature type="domain" description="Bacterial Ig-like" evidence="2">
    <location>
        <begin position="3058"/>
        <end position="3150"/>
    </location>
</feature>
<organism evidence="4 5">
    <name type="scientific">Pantoea rwandensis</name>
    <dbReference type="NCBI Taxonomy" id="1076550"/>
    <lineage>
        <taxon>Bacteria</taxon>
        <taxon>Pseudomonadati</taxon>
        <taxon>Pseudomonadota</taxon>
        <taxon>Gammaproteobacteria</taxon>
        <taxon>Enterobacterales</taxon>
        <taxon>Erwiniaceae</taxon>
        <taxon>Pantoea</taxon>
    </lineage>
</organism>
<feature type="domain" description="Bacterial Ig-like" evidence="2">
    <location>
        <begin position="3803"/>
        <end position="3884"/>
    </location>
</feature>
<feature type="domain" description="Bacterial Ig-like" evidence="2">
    <location>
        <begin position="697"/>
        <end position="794"/>
    </location>
</feature>
<gene>
    <name evidence="4" type="ORF">HA51_21125</name>
</gene>
<evidence type="ECO:0000259" key="3">
    <source>
        <dbReference type="Pfam" id="PF22783"/>
    </source>
</evidence>
<feature type="domain" description="Bacterial Ig-like" evidence="2">
    <location>
        <begin position="820"/>
        <end position="897"/>
    </location>
</feature>
<feature type="domain" description="Bacterial Ig-like" evidence="2">
    <location>
        <begin position="3908"/>
        <end position="3990"/>
    </location>
</feature>
<feature type="domain" description="Bacterial Ig-like" evidence="2">
    <location>
        <begin position="4312"/>
        <end position="4392"/>
    </location>
</feature>
<feature type="domain" description="Bacterial Ig-like" evidence="2">
    <location>
        <begin position="1819"/>
        <end position="1917"/>
    </location>
</feature>
<name>A0A1X1CRR7_9GAMM</name>
<feature type="domain" description="Bacterial Ig-like" evidence="2">
    <location>
        <begin position="1420"/>
        <end position="1511"/>
    </location>
</feature>
<feature type="domain" description="Bacterial Ig-like" evidence="2">
    <location>
        <begin position="2969"/>
        <end position="3049"/>
    </location>
</feature>
<feature type="domain" description="Bacterial Ig-like" evidence="2">
    <location>
        <begin position="2538"/>
        <end position="2635"/>
    </location>
</feature>
<feature type="domain" description="Bacterial Ig-like" evidence="2">
    <location>
        <begin position="4824"/>
        <end position="4904"/>
    </location>
</feature>
<accession>A0A1X1CRR7</accession>
<feature type="domain" description="Bacterial Ig-like" evidence="2">
    <location>
        <begin position="2767"/>
        <end position="2843"/>
    </location>
</feature>
<dbReference type="NCBIfam" id="NF033510">
    <property type="entry name" value="Ca_tandemer"/>
    <property type="match status" value="45"/>
</dbReference>
<dbReference type="NCBIfam" id="NF033677">
    <property type="entry name" value="biofilm_BapA_N"/>
    <property type="match status" value="1"/>
</dbReference>
<dbReference type="Gene3D" id="3.30.420.430">
    <property type="match status" value="17"/>
</dbReference>
<dbReference type="Pfam" id="PF22783">
    <property type="entry name" value="BapA_N"/>
    <property type="match status" value="1"/>
</dbReference>
<feature type="domain" description="Bacterial Ig-like" evidence="2">
    <location>
        <begin position="4723"/>
        <end position="4802"/>
    </location>
</feature>
<reference evidence="4 5" key="1">
    <citation type="journal article" date="2017" name="Antonie Van Leeuwenhoek">
        <title>Phylogenomic resolution of the bacterial genus Pantoea and its relationship with Erwinia and Tatumella.</title>
        <authorList>
            <person name="Palmer M."/>
            <person name="Steenkamp E.T."/>
            <person name="Coetzee M.P."/>
            <person name="Chan W.Y."/>
            <person name="van Zyl E."/>
            <person name="De Maayer P."/>
            <person name="Coutinho T.A."/>
            <person name="Blom J."/>
            <person name="Smits T.H."/>
            <person name="Duffy B."/>
            <person name="Venter S.N."/>
        </authorList>
    </citation>
    <scope>NUCLEOTIDE SEQUENCE [LARGE SCALE GENOMIC DNA]</scope>
    <source>
        <strain evidence="4 5">LMG 26275</strain>
    </source>
</reference>
<dbReference type="Pfam" id="PF19077">
    <property type="entry name" value="Big_13"/>
    <property type="match status" value="45"/>
</dbReference>